<dbReference type="PROSITE" id="PS51257">
    <property type="entry name" value="PROKAR_LIPOPROTEIN"/>
    <property type="match status" value="1"/>
</dbReference>
<evidence type="ECO:0008006" key="3">
    <source>
        <dbReference type="Google" id="ProtNLM"/>
    </source>
</evidence>
<reference evidence="2" key="1">
    <citation type="journal article" date="2019" name="Int. J. Syst. Evol. Microbiol.">
        <title>The Global Catalogue of Microorganisms (GCM) 10K type strain sequencing project: providing services to taxonomists for standard genome sequencing and annotation.</title>
        <authorList>
            <consortium name="The Broad Institute Genomics Platform"/>
            <consortium name="The Broad Institute Genome Sequencing Center for Infectious Disease"/>
            <person name="Wu L."/>
            <person name="Ma J."/>
        </authorList>
    </citation>
    <scope>NUCLEOTIDE SEQUENCE [LARGE SCALE GENOMIC DNA]</scope>
    <source>
        <strain evidence="2">JCM 18424</strain>
    </source>
</reference>
<dbReference type="RefSeq" id="WP_077926577.1">
    <property type="nucleotide sequence ID" value="NZ_BAABKE010000007.1"/>
</dbReference>
<accession>A0ABP9MV76</accession>
<protein>
    <recommendedName>
        <fullName evidence="3">Entry exclusion lipoprotein TrbK</fullName>
    </recommendedName>
</protein>
<evidence type="ECO:0000313" key="1">
    <source>
        <dbReference type="EMBL" id="GAA5102663.1"/>
    </source>
</evidence>
<dbReference type="EMBL" id="BAABKE010000007">
    <property type="protein sequence ID" value="GAA5102663.1"/>
    <property type="molecule type" value="Genomic_DNA"/>
</dbReference>
<gene>
    <name evidence="1" type="ORF">GCM10023338_20250</name>
</gene>
<name>A0ABP9MV76_9GAMM</name>
<comment type="caution">
    <text evidence="1">The sequence shown here is derived from an EMBL/GenBank/DDBJ whole genome shotgun (WGS) entry which is preliminary data.</text>
</comment>
<dbReference type="Proteomes" id="UP001500631">
    <property type="component" value="Unassembled WGS sequence"/>
</dbReference>
<evidence type="ECO:0000313" key="2">
    <source>
        <dbReference type="Proteomes" id="UP001500631"/>
    </source>
</evidence>
<sequence length="66" mass="7416">MNNIIKTIGLIFVITLVAACKPTAPTQEAIPNECIGWKPEIALKTDSKAVMMEKLERNTRMQRICQ</sequence>
<organism evidence="1 2">
    <name type="scientific">Wohlfahrtiimonas larvae</name>
    <dbReference type="NCBI Taxonomy" id="1157986"/>
    <lineage>
        <taxon>Bacteria</taxon>
        <taxon>Pseudomonadati</taxon>
        <taxon>Pseudomonadota</taxon>
        <taxon>Gammaproteobacteria</taxon>
        <taxon>Cardiobacteriales</taxon>
        <taxon>Ignatzschineriaceae</taxon>
        <taxon>Wohlfahrtiimonas</taxon>
    </lineage>
</organism>
<proteinExistence type="predicted"/>
<keyword evidence="2" id="KW-1185">Reference proteome</keyword>